<comment type="caution">
    <text evidence="1">The sequence shown here is derived from an EMBL/GenBank/DDBJ whole genome shotgun (WGS) entry which is preliminary data.</text>
</comment>
<evidence type="ECO:0000313" key="1">
    <source>
        <dbReference type="EMBL" id="EIW16138.1"/>
    </source>
</evidence>
<dbReference type="EMBL" id="AKVJ01000068">
    <property type="protein sequence ID" value="EIW16138.1"/>
    <property type="molecule type" value="Genomic_DNA"/>
</dbReference>
<dbReference type="Proteomes" id="UP000004324">
    <property type="component" value="Unassembled WGS sequence"/>
</dbReference>
<organism evidence="1 2">
    <name type="scientific">Pelosinus fermentans B4</name>
    <dbReference type="NCBI Taxonomy" id="1149862"/>
    <lineage>
        <taxon>Bacteria</taxon>
        <taxon>Bacillati</taxon>
        <taxon>Bacillota</taxon>
        <taxon>Negativicutes</taxon>
        <taxon>Selenomonadales</taxon>
        <taxon>Sporomusaceae</taxon>
        <taxon>Pelosinus</taxon>
    </lineage>
</organism>
<evidence type="ECO:0000313" key="2">
    <source>
        <dbReference type="Proteomes" id="UP000004324"/>
    </source>
</evidence>
<proteinExistence type="predicted"/>
<dbReference type="InterPro" id="IPR010388">
    <property type="entry name" value="Anaerobic_Co-chelatase"/>
</dbReference>
<keyword evidence="2" id="KW-1185">Reference proteome</keyword>
<sequence length="67" mass="7324">MLVAGDHVNNDMAGDDEDSAKSQLVKAGFTVDVYLHGLGENTRIQDLYVQHLKDAMTPKAGRGICRH</sequence>
<dbReference type="Pfam" id="PF06180">
    <property type="entry name" value="CbiK"/>
    <property type="match status" value="1"/>
</dbReference>
<gene>
    <name evidence="1" type="ORF">FB4_4689</name>
</gene>
<protein>
    <submittedName>
        <fullName evidence="1">Anaerobic cobalt chelatase</fullName>
    </submittedName>
</protein>
<name>I8RAZ5_9FIRM</name>
<dbReference type="AlphaFoldDB" id="I8RAZ5"/>
<dbReference type="GO" id="GO:0019251">
    <property type="term" value="P:anaerobic cobalamin biosynthetic process"/>
    <property type="evidence" value="ECO:0007669"/>
    <property type="project" value="InterPro"/>
</dbReference>
<dbReference type="Gene3D" id="3.40.50.1400">
    <property type="match status" value="1"/>
</dbReference>
<dbReference type="SUPFAM" id="SSF53800">
    <property type="entry name" value="Chelatase"/>
    <property type="match status" value="1"/>
</dbReference>
<accession>I8RAZ5</accession>
<reference evidence="1 2" key="1">
    <citation type="journal article" date="2012" name="J. Bacteriol.">
        <title>Draft Genome Sequences for Two Metal-Reducing Pelosinus fermentans Strains Isolated from a Cr(VI)-Contaminated Site and for Type Strain R7.</title>
        <authorList>
            <person name="Brown S.D."/>
            <person name="Podar M."/>
            <person name="Klingeman D.M."/>
            <person name="Johnson C.M."/>
            <person name="Yang Z.K."/>
            <person name="Utturkar S.M."/>
            <person name="Land M.L."/>
            <person name="Mosher J.J."/>
            <person name="Hurt R.A.Jr."/>
            <person name="Phelps T.J."/>
            <person name="Palumbo A.V."/>
            <person name="Arkin A.P."/>
            <person name="Hazen T.C."/>
            <person name="Elias D.A."/>
        </authorList>
    </citation>
    <scope>NUCLEOTIDE SEQUENCE [LARGE SCALE GENOMIC DNA]</scope>
    <source>
        <strain evidence="1 2">B4</strain>
    </source>
</reference>
<dbReference type="GO" id="GO:0016852">
    <property type="term" value="F:sirohydrochlorin cobaltochelatase activity"/>
    <property type="evidence" value="ECO:0007669"/>
    <property type="project" value="InterPro"/>
</dbReference>
<dbReference type="PATRIC" id="fig|1149862.3.peg.4080"/>